<feature type="region of interest" description="Disordered" evidence="6">
    <location>
        <begin position="376"/>
        <end position="406"/>
    </location>
</feature>
<dbReference type="CDD" id="cd18440">
    <property type="entry name" value="BRCT_PAXIP1_rpt6"/>
    <property type="match status" value="1"/>
</dbReference>
<feature type="compositionally biased region" description="Basic and acidic residues" evidence="6">
    <location>
        <begin position="376"/>
        <end position="386"/>
    </location>
</feature>
<reference evidence="8" key="1">
    <citation type="journal article" date="2017" name="Parasit. Vectors">
        <title>Sialotranscriptomics of Rhipicephalus zambeziensis reveals intricate expression profiles of secretory proteins and suggests tight temporal transcriptional regulation during blood-feeding.</title>
        <authorList>
            <person name="de Castro M.H."/>
            <person name="de Klerk D."/>
            <person name="Pienaar R."/>
            <person name="Rees D.J.G."/>
            <person name="Mans B.J."/>
        </authorList>
    </citation>
    <scope>NUCLEOTIDE SEQUENCE</scope>
    <source>
        <tissue evidence="8">Salivary glands</tissue>
    </source>
</reference>
<keyword evidence="2" id="KW-0227">DNA damage</keyword>
<dbReference type="AlphaFoldDB" id="A0A224YVD8"/>
<comment type="subcellular location">
    <subcellularLocation>
        <location evidence="1">Nucleus</location>
    </subcellularLocation>
</comment>
<dbReference type="CDD" id="cd17711">
    <property type="entry name" value="BRCT_PAXIP1_rpt3"/>
    <property type="match status" value="1"/>
</dbReference>
<accession>A0A224YVD8</accession>
<feature type="domain" description="BRCT" evidence="7">
    <location>
        <begin position="146"/>
        <end position="230"/>
    </location>
</feature>
<dbReference type="InterPro" id="IPR036420">
    <property type="entry name" value="BRCT_dom_sf"/>
</dbReference>
<dbReference type="Pfam" id="PF12738">
    <property type="entry name" value="PTCB-BRCT"/>
    <property type="match status" value="1"/>
</dbReference>
<dbReference type="PROSITE" id="PS50172">
    <property type="entry name" value="BRCT"/>
    <property type="match status" value="3"/>
</dbReference>
<sequence>MRQAELQRRQQTLLQERQMLQQQQQAQQGPQQQQQQPYMVQRPPPPQYPGVGMPGPRDQLAAVGVARPPQAAAGMGQFQQQQQQPLVQQQEGPMMNPVYRAVRAPVPPPAQHLANDARNFGTEVPVNANAPVEVHFYGHDPRTQVPTEMCLVGCVFCIVDYDRLYDSSEILKWKKVIMHRGGEVEEVYSPRCTHVICETQRSAVVQQALRESKRCVTVFWLNDVLTRKKLQAPWHALHFPSPYLENKPCKNQIICTSGFDTEERVLLKQMVLTTGAKFTTYLTRLNSLLITKKKEGLKYQKAQEWGIGIVNTQWLQDVMLGHYEALRLPTAPKYQQFEEIRLDYGLVPHLMAAWRIPIKLTEEVWKRFTASEAFKEAQKRKQESPAKSESTAPKQPRPAPEEEENIPVTVTTALPDEKVPQVLLTGLKDVEELKKAVLQLGGVLAKSPKECTHLVTNRIQRTVKLLSAFGTAKFVVTPRWIKDSVANNGFVEERPYQVDDPDAEKTFGFSIDQVLQRTDRTPLFKGMIFFITPGVYPSPPILKEIVECSGGMVYLKKRPSLKQVTSVTQGGTKFIVISCDNDLHLCRDYMSKNINIYSAEFILTGVLRQCIESDAFLLS</sequence>
<dbReference type="Pfam" id="PF16770">
    <property type="entry name" value="RTT107_BRCT_5"/>
    <property type="match status" value="1"/>
</dbReference>
<dbReference type="Gene3D" id="3.40.50.10190">
    <property type="entry name" value="BRCT domain"/>
    <property type="match status" value="4"/>
</dbReference>
<dbReference type="PANTHER" id="PTHR23196">
    <property type="entry name" value="PAX TRANSCRIPTION ACTIVATION DOMAIN INTERACTING PROTEIN"/>
    <property type="match status" value="1"/>
</dbReference>
<evidence type="ECO:0000256" key="5">
    <source>
        <dbReference type="ARBA" id="ARBA00030146"/>
    </source>
</evidence>
<evidence type="ECO:0000259" key="7">
    <source>
        <dbReference type="PROSITE" id="PS50172"/>
    </source>
</evidence>
<dbReference type="CDD" id="cd17730">
    <property type="entry name" value="BRCT_PAXIP1_rpt4"/>
    <property type="match status" value="1"/>
</dbReference>
<keyword evidence="3" id="KW-0539">Nucleus</keyword>
<feature type="compositionally biased region" description="Low complexity" evidence="6">
    <location>
        <begin position="17"/>
        <end position="41"/>
    </location>
</feature>
<dbReference type="EMBL" id="GFPF01010431">
    <property type="protein sequence ID" value="MAA21577.1"/>
    <property type="molecule type" value="Transcribed_RNA"/>
</dbReference>
<dbReference type="Pfam" id="PF00533">
    <property type="entry name" value="BRCT"/>
    <property type="match status" value="1"/>
</dbReference>
<evidence type="ECO:0000256" key="6">
    <source>
        <dbReference type="SAM" id="MobiDB-lite"/>
    </source>
</evidence>
<dbReference type="InterPro" id="IPR051579">
    <property type="entry name" value="DDR_Transcriptional_Reg"/>
</dbReference>
<dbReference type="SMART" id="SM00292">
    <property type="entry name" value="BRCT"/>
    <property type="match status" value="4"/>
</dbReference>
<evidence type="ECO:0000256" key="4">
    <source>
        <dbReference type="ARBA" id="ARBA00023858"/>
    </source>
</evidence>
<feature type="domain" description="BRCT" evidence="7">
    <location>
        <begin position="244"/>
        <end position="319"/>
    </location>
</feature>
<protein>
    <recommendedName>
        <fullName evidence="4">PAX-interacting protein 1</fullName>
    </recommendedName>
    <alternativeName>
        <fullName evidence="5">PAX transactivation activation domain-interacting protein</fullName>
    </alternativeName>
</protein>
<dbReference type="GO" id="GO:0006974">
    <property type="term" value="P:DNA damage response"/>
    <property type="evidence" value="ECO:0007669"/>
    <property type="project" value="UniProtKB-KW"/>
</dbReference>
<evidence type="ECO:0000313" key="8">
    <source>
        <dbReference type="EMBL" id="MAA21577.1"/>
    </source>
</evidence>
<evidence type="ECO:0000256" key="1">
    <source>
        <dbReference type="ARBA" id="ARBA00004123"/>
    </source>
</evidence>
<evidence type="ECO:0000256" key="3">
    <source>
        <dbReference type="ARBA" id="ARBA00023242"/>
    </source>
</evidence>
<name>A0A224YVD8_9ACAR</name>
<organism evidence="8">
    <name type="scientific">Rhipicephalus zambeziensis</name>
    <dbReference type="NCBI Taxonomy" id="60191"/>
    <lineage>
        <taxon>Eukaryota</taxon>
        <taxon>Metazoa</taxon>
        <taxon>Ecdysozoa</taxon>
        <taxon>Arthropoda</taxon>
        <taxon>Chelicerata</taxon>
        <taxon>Arachnida</taxon>
        <taxon>Acari</taxon>
        <taxon>Parasitiformes</taxon>
        <taxon>Ixodida</taxon>
        <taxon>Ixodoidea</taxon>
        <taxon>Ixodidae</taxon>
        <taxon>Rhipicephalinae</taxon>
        <taxon>Rhipicephalus</taxon>
        <taxon>Rhipicephalus</taxon>
    </lineage>
</organism>
<dbReference type="PANTHER" id="PTHR23196:SF1">
    <property type="entry name" value="PAX-INTERACTING PROTEIN 1"/>
    <property type="match status" value="1"/>
</dbReference>
<feature type="region of interest" description="Disordered" evidence="6">
    <location>
        <begin position="17"/>
        <end position="59"/>
    </location>
</feature>
<dbReference type="InterPro" id="IPR001357">
    <property type="entry name" value="BRCT_dom"/>
</dbReference>
<evidence type="ECO:0000256" key="2">
    <source>
        <dbReference type="ARBA" id="ARBA00022763"/>
    </source>
</evidence>
<dbReference type="Pfam" id="PF16589">
    <property type="entry name" value="BRCT_2"/>
    <property type="match status" value="1"/>
</dbReference>
<dbReference type="GO" id="GO:0044666">
    <property type="term" value="C:MLL3/4 complex"/>
    <property type="evidence" value="ECO:0007669"/>
    <property type="project" value="TreeGrafter"/>
</dbReference>
<feature type="domain" description="BRCT" evidence="7">
    <location>
        <begin position="422"/>
        <end position="498"/>
    </location>
</feature>
<proteinExistence type="predicted"/>
<dbReference type="SUPFAM" id="SSF52113">
    <property type="entry name" value="BRCT domain"/>
    <property type="match status" value="3"/>
</dbReference>